<dbReference type="InterPro" id="IPR050220">
    <property type="entry name" value="Type_II_DNA_Topoisomerases"/>
</dbReference>
<accession>A0A4V2UZG6</accession>
<dbReference type="PROSITE" id="PS52040">
    <property type="entry name" value="TOPO_IIA"/>
    <property type="match status" value="1"/>
</dbReference>
<dbReference type="GO" id="GO:0006261">
    <property type="term" value="P:DNA-templated DNA replication"/>
    <property type="evidence" value="ECO:0007669"/>
    <property type="project" value="UniProtKB-UniRule"/>
</dbReference>
<dbReference type="Gene3D" id="2.120.10.90">
    <property type="entry name" value="DNA gyrase/topoisomerase IV, subunit A, C-terminal"/>
    <property type="match status" value="1"/>
</dbReference>
<evidence type="ECO:0000313" key="13">
    <source>
        <dbReference type="Proteomes" id="UP000295678"/>
    </source>
</evidence>
<dbReference type="FunFam" id="3.30.1360.40:FF:000002">
    <property type="entry name" value="DNA gyrase subunit A"/>
    <property type="match status" value="1"/>
</dbReference>
<evidence type="ECO:0000256" key="2">
    <source>
        <dbReference type="ARBA" id="ARBA00008263"/>
    </source>
</evidence>
<dbReference type="Gene3D" id="3.90.199.10">
    <property type="entry name" value="Topoisomerase II, domain 5"/>
    <property type="match status" value="1"/>
</dbReference>
<dbReference type="CDD" id="cd00187">
    <property type="entry name" value="TOP4c"/>
    <property type="match status" value="1"/>
</dbReference>
<comment type="catalytic activity">
    <reaction evidence="1 8 9">
        <text>ATP-dependent breakage, passage and rejoining of double-stranded DNA.</text>
        <dbReference type="EC" id="5.6.2.2"/>
    </reaction>
</comment>
<dbReference type="AlphaFoldDB" id="A0A4V2UZG6"/>
<evidence type="ECO:0000256" key="4">
    <source>
        <dbReference type="ARBA" id="ARBA00022840"/>
    </source>
</evidence>
<dbReference type="SUPFAM" id="SSF101904">
    <property type="entry name" value="GyrA/ParC C-terminal domain-like"/>
    <property type="match status" value="1"/>
</dbReference>
<keyword evidence="5 8" id="KW-0799">Topoisomerase</keyword>
<dbReference type="GO" id="GO:0034335">
    <property type="term" value="F:DNA negative supercoiling activity"/>
    <property type="evidence" value="ECO:0007669"/>
    <property type="project" value="UniProtKB-ARBA"/>
</dbReference>
<feature type="compositionally biased region" description="Gly residues" evidence="10">
    <location>
        <begin position="906"/>
        <end position="926"/>
    </location>
</feature>
<keyword evidence="4 8" id="KW-0067">ATP-binding</keyword>
<dbReference type="GO" id="GO:0005524">
    <property type="term" value="F:ATP binding"/>
    <property type="evidence" value="ECO:0007669"/>
    <property type="project" value="UniProtKB-UniRule"/>
</dbReference>
<dbReference type="NCBIfam" id="TIGR01063">
    <property type="entry name" value="gyrA"/>
    <property type="match status" value="1"/>
</dbReference>
<dbReference type="InterPro" id="IPR006691">
    <property type="entry name" value="GyrA/parC_rep"/>
</dbReference>
<dbReference type="Gene3D" id="1.10.268.10">
    <property type="entry name" value="Topoisomerase, domain 3"/>
    <property type="match status" value="1"/>
</dbReference>
<keyword evidence="6 8" id="KW-0238">DNA-binding</keyword>
<comment type="caution">
    <text evidence="12">The sequence shown here is derived from an EMBL/GenBank/DDBJ whole genome shotgun (WGS) entry which is preliminary data.</text>
</comment>
<evidence type="ECO:0000259" key="11">
    <source>
        <dbReference type="PROSITE" id="PS52040"/>
    </source>
</evidence>
<evidence type="ECO:0000256" key="5">
    <source>
        <dbReference type="ARBA" id="ARBA00023029"/>
    </source>
</evidence>
<comment type="subunit">
    <text evidence="8">Heterotetramer, composed of two GyrA and two GyrB chains. In the heterotetramer, GyrA contains the active site tyrosine that forms a transient covalent intermediate with DNA, while GyrB binds cofactors and catalyzes ATP hydrolysis.</text>
</comment>
<keyword evidence="8" id="KW-0963">Cytoplasm</keyword>
<feature type="domain" description="Topo IIA-type catalytic" evidence="11">
    <location>
        <begin position="46"/>
        <end position="536"/>
    </location>
</feature>
<dbReference type="EMBL" id="SMAK01000004">
    <property type="protein sequence ID" value="TCT11258.1"/>
    <property type="molecule type" value="Genomic_DNA"/>
</dbReference>
<dbReference type="GO" id="GO:0009330">
    <property type="term" value="C:DNA topoisomerase type II (double strand cut, ATP-hydrolyzing) complex"/>
    <property type="evidence" value="ECO:0007669"/>
    <property type="project" value="TreeGrafter"/>
</dbReference>
<dbReference type="PANTHER" id="PTHR43493:SF5">
    <property type="entry name" value="DNA GYRASE SUBUNIT A, CHLOROPLASTIC_MITOCHONDRIAL"/>
    <property type="match status" value="1"/>
</dbReference>
<feature type="short sequence motif" description="GyrA-box" evidence="8">
    <location>
        <begin position="563"/>
        <end position="569"/>
    </location>
</feature>
<dbReference type="PANTHER" id="PTHR43493">
    <property type="entry name" value="DNA GYRASE/TOPOISOMERASE SUBUNIT A"/>
    <property type="match status" value="1"/>
</dbReference>
<dbReference type="SMART" id="SM00434">
    <property type="entry name" value="TOP4c"/>
    <property type="match status" value="1"/>
</dbReference>
<dbReference type="InterPro" id="IPR013760">
    <property type="entry name" value="Topo_IIA-like_dom_sf"/>
</dbReference>
<keyword evidence="7 8" id="KW-0413">Isomerase</keyword>
<comment type="miscellaneous">
    <text evidence="8">Few gyrases are as efficient as E.coli at forming negative supercoils. Not all organisms have 2 type II topoisomerases; in organisms with a single type II topoisomerase this enzyme also has to decatenate newly replicated chromosomes.</text>
</comment>
<sequence length="926" mass="102445">MAESELPPSGEGLPGAPSDIRPVSITDEMRRSYLDYAMSVIVSRALPDVRDGLKPVHRRILYSMHENGYEWNKPYRKSARVVGDVIGKYHPHGDQSIYDALVRMAQDFSMRLPLLDGQGNFGSIDGDPPAAMRYTEVRLAKVAQAMLEDIDKDTVDFQDNYDNSEREPTVLPARFPNLLVNGAGGIAVGMATNIPPHNLSEIVDACIAWMEDPALDFERLSELVPGPDFPTAGIILGRGGIRQAYTTGRGSIVMRGRVHTETVRKEREALVITEIPYLVNKATMIEKIAELVRDKRVEGISDIRDESDRQGMRVVIELKRDAMADVVLNQLYRYSPLQTSFGVNMVALNGGRPEQMSLLDMIQAFVTFREEVVGRRTKFLLAKARDRAHVLVGLAIAVANIDDVIHLIRTAPDPATAREALMARDWPARDMAPLIELIADPRHRLNEDGTYRLSEEQARAILDLRLQRLTALGRDEIGDELHKLGESIADYLDILRSRSRIQSIVRAELTALKEEFGTPRRTEIVEAESDFEDEDLIQREDMVVTVSHAGYIKRVPLSTYRAQRRGGKGRSGMSTRDEDFVTRLFVASTHAPVLFFSSRGMVYKMKVWRLPVAAPQARGKALVNLLPLAEDERITTVLPLPEDEESWASLDVMFATNRGTVRRNKLSDFVQVNRNGKIAMRLDEGDAIAGVWTCSEDDDILLTTARGQCIRFPVTEVRVFKGRESTGVRGIALADGDSVISMTVLRHFDATPAERSTYLKMRRALAGEVAEETQEEGEPEAGNGVELGEARYAEMSAAEQFVLTVSANGYGKRTSSFEYRVTGRGGKGIVAMVVNERNGPLVASFPVEETDQIMLVTNGGQLIRVPVDGIRVAGRNTQGVIVFNTSKDEEVVSVQRISEEEDAGEQVGGHTGPGVEGGGESLPGPR</sequence>
<evidence type="ECO:0000256" key="8">
    <source>
        <dbReference type="HAMAP-Rule" id="MF_01897"/>
    </source>
</evidence>
<evidence type="ECO:0000256" key="6">
    <source>
        <dbReference type="ARBA" id="ARBA00023125"/>
    </source>
</evidence>
<feature type="region of interest" description="Disordered" evidence="10">
    <location>
        <begin position="896"/>
        <end position="926"/>
    </location>
</feature>
<comment type="subcellular location">
    <subcellularLocation>
        <location evidence="8">Cytoplasm</location>
    </subcellularLocation>
</comment>
<dbReference type="InterPro" id="IPR013757">
    <property type="entry name" value="Topo_IIA_A_a_sf"/>
</dbReference>
<comment type="function">
    <text evidence="8">A type II topoisomerase that negatively supercoils closed circular double-stranded (ds) DNA in an ATP-dependent manner to modulate DNA topology and maintain chromosomes in an underwound state. Negative supercoiling favors strand separation, and DNA replication, transcription, recombination and repair, all of which involve strand separation. Also able to catalyze the interconversion of other topological isomers of dsDNA rings, including catenanes and knotted rings. Type II topoisomerases break and join 2 DNA strands simultaneously in an ATP-dependent manner.</text>
</comment>
<dbReference type="HAMAP" id="MF_01897">
    <property type="entry name" value="GyrA"/>
    <property type="match status" value="1"/>
</dbReference>
<dbReference type="Gene3D" id="3.30.1360.40">
    <property type="match status" value="1"/>
</dbReference>
<evidence type="ECO:0000256" key="9">
    <source>
        <dbReference type="PROSITE-ProRule" id="PRU01384"/>
    </source>
</evidence>
<dbReference type="GO" id="GO:0005737">
    <property type="term" value="C:cytoplasm"/>
    <property type="evidence" value="ECO:0007669"/>
    <property type="project" value="UniProtKB-SubCell"/>
</dbReference>
<organism evidence="12 13">
    <name type="scientific">Tepidamorphus gemmatus</name>
    <dbReference type="NCBI Taxonomy" id="747076"/>
    <lineage>
        <taxon>Bacteria</taxon>
        <taxon>Pseudomonadati</taxon>
        <taxon>Pseudomonadota</taxon>
        <taxon>Alphaproteobacteria</taxon>
        <taxon>Hyphomicrobiales</taxon>
        <taxon>Tepidamorphaceae</taxon>
        <taxon>Tepidamorphus</taxon>
    </lineage>
</organism>
<dbReference type="Pfam" id="PF03989">
    <property type="entry name" value="DNA_gyraseA_C"/>
    <property type="match status" value="6"/>
</dbReference>
<feature type="region of interest" description="Disordered" evidence="10">
    <location>
        <begin position="1"/>
        <end position="22"/>
    </location>
</feature>
<dbReference type="InterPro" id="IPR005743">
    <property type="entry name" value="GyrA"/>
</dbReference>
<dbReference type="OrthoDB" id="9806486at2"/>
<reference evidence="12 13" key="1">
    <citation type="submission" date="2019-03" db="EMBL/GenBank/DDBJ databases">
        <title>Genomic Encyclopedia of Type Strains, Phase IV (KMG-IV): sequencing the most valuable type-strain genomes for metagenomic binning, comparative biology and taxonomic classification.</title>
        <authorList>
            <person name="Goeker M."/>
        </authorList>
    </citation>
    <scope>NUCLEOTIDE SEQUENCE [LARGE SCALE GENOMIC DNA]</scope>
    <source>
        <strain evidence="12 13">DSM 19345</strain>
    </source>
</reference>
<proteinExistence type="inferred from homology"/>
<dbReference type="FunFam" id="1.10.268.10:FF:000001">
    <property type="entry name" value="DNA gyrase subunit A"/>
    <property type="match status" value="1"/>
</dbReference>
<dbReference type="FunFam" id="3.90.199.10:FF:000001">
    <property type="entry name" value="DNA gyrase subunit A"/>
    <property type="match status" value="1"/>
</dbReference>
<dbReference type="InterPro" id="IPR002205">
    <property type="entry name" value="Topo_IIA_dom_A"/>
</dbReference>
<dbReference type="RefSeq" id="WP_132806029.1">
    <property type="nucleotide sequence ID" value="NZ_SMAK01000004.1"/>
</dbReference>
<dbReference type="InterPro" id="IPR013758">
    <property type="entry name" value="Topo_IIA_A/C_ab"/>
</dbReference>
<evidence type="ECO:0000256" key="3">
    <source>
        <dbReference type="ARBA" id="ARBA00022741"/>
    </source>
</evidence>
<dbReference type="Proteomes" id="UP000295678">
    <property type="component" value="Unassembled WGS sequence"/>
</dbReference>
<dbReference type="GO" id="GO:0005694">
    <property type="term" value="C:chromosome"/>
    <property type="evidence" value="ECO:0007669"/>
    <property type="project" value="InterPro"/>
</dbReference>
<protein>
    <recommendedName>
        <fullName evidence="8">DNA gyrase subunit A</fullName>
        <ecNumber evidence="8">5.6.2.2</ecNumber>
    </recommendedName>
</protein>
<name>A0A4V2UZG6_9HYPH</name>
<dbReference type="NCBIfam" id="NF004043">
    <property type="entry name" value="PRK05560.1"/>
    <property type="match status" value="1"/>
</dbReference>
<dbReference type="GO" id="GO:0003677">
    <property type="term" value="F:DNA binding"/>
    <property type="evidence" value="ECO:0007669"/>
    <property type="project" value="UniProtKB-UniRule"/>
</dbReference>
<evidence type="ECO:0000256" key="10">
    <source>
        <dbReference type="SAM" id="MobiDB-lite"/>
    </source>
</evidence>
<keyword evidence="13" id="KW-1185">Reference proteome</keyword>
<evidence type="ECO:0000313" key="12">
    <source>
        <dbReference type="EMBL" id="TCT11258.1"/>
    </source>
</evidence>
<evidence type="ECO:0000256" key="7">
    <source>
        <dbReference type="ARBA" id="ARBA00023235"/>
    </source>
</evidence>
<dbReference type="EC" id="5.6.2.2" evidence="8"/>
<dbReference type="InterPro" id="IPR035516">
    <property type="entry name" value="Gyrase/topoIV_suA_C"/>
</dbReference>
<keyword evidence="3 8" id="KW-0547">Nucleotide-binding</keyword>
<comment type="similarity">
    <text evidence="2 8">Belongs to the type II topoisomerase GyrA/ParC subunit family.</text>
</comment>
<feature type="active site" description="O-(5'-phospho-DNA)-tyrosine intermediate" evidence="8 9">
    <location>
        <position position="134"/>
    </location>
</feature>
<dbReference type="GO" id="GO:0006265">
    <property type="term" value="P:DNA topological change"/>
    <property type="evidence" value="ECO:0007669"/>
    <property type="project" value="UniProtKB-UniRule"/>
</dbReference>
<dbReference type="SUPFAM" id="SSF56719">
    <property type="entry name" value="Type II DNA topoisomerase"/>
    <property type="match status" value="1"/>
</dbReference>
<dbReference type="Pfam" id="PF00521">
    <property type="entry name" value="DNA_topoisoIV"/>
    <property type="match status" value="1"/>
</dbReference>
<dbReference type="NCBIfam" id="NF004044">
    <property type="entry name" value="PRK05561.1"/>
    <property type="match status" value="1"/>
</dbReference>
<gene>
    <name evidence="8" type="primary">gyrA</name>
    <name evidence="12" type="ORF">EDC22_10411</name>
</gene>
<evidence type="ECO:0000256" key="1">
    <source>
        <dbReference type="ARBA" id="ARBA00000185"/>
    </source>
</evidence>